<protein>
    <submittedName>
        <fullName evidence="3">DNA binding domain protein</fullName>
    </submittedName>
</protein>
<dbReference type="RefSeq" id="YP_009803170.1">
    <property type="nucleotide sequence ID" value="NC_047992.1"/>
</dbReference>
<sequence length="261" mass="27557">MSHSRAYIKPDSLPVLVVAVVITTALGLSSFLLSYAGLTAAAEWANVPPWLAWAIPVTFDGAILVYTLAALVFRARGESARLAWLSLSLFTGLSVVANGLHAWDAAPEVLRTVLGIIIAGLAPVAVLLTTHTLARLIVARPDELDEPEPEAEVAEWDTRELTPYLETIDDAVAELTEATATPPAALVSSARIPSRPATLADTKARDARIAELAAEGKSLRAIAAEVRCSKSTVARVLGRPAEEAAEPATLKDTTTTPRVLA</sequence>
<keyword evidence="1" id="KW-0472">Membrane</keyword>
<feature type="transmembrane region" description="Helical" evidence="1">
    <location>
        <begin position="12"/>
        <end position="38"/>
    </location>
</feature>
<dbReference type="Proteomes" id="UP000251243">
    <property type="component" value="Segment"/>
</dbReference>
<evidence type="ECO:0000313" key="4">
    <source>
        <dbReference type="Proteomes" id="UP000251243"/>
    </source>
</evidence>
<feature type="transmembrane region" description="Helical" evidence="1">
    <location>
        <begin position="50"/>
        <end position="73"/>
    </location>
</feature>
<dbReference type="Pfam" id="PF13936">
    <property type="entry name" value="HTH_38"/>
    <property type="match status" value="1"/>
</dbReference>
<dbReference type="EMBL" id="MH271320">
    <property type="protein sequence ID" value="AWY06681.1"/>
    <property type="molecule type" value="Genomic_DNA"/>
</dbReference>
<keyword evidence="1" id="KW-1133">Transmembrane helix</keyword>
<evidence type="ECO:0000256" key="1">
    <source>
        <dbReference type="SAM" id="Phobius"/>
    </source>
</evidence>
<dbReference type="InterPro" id="IPR025246">
    <property type="entry name" value="IS30-like_HTH"/>
</dbReference>
<accession>A0A2Z4Q9L7</accession>
<feature type="transmembrane region" description="Helical" evidence="1">
    <location>
        <begin position="82"/>
        <end position="103"/>
    </location>
</feature>
<dbReference type="Pfam" id="PF10935">
    <property type="entry name" value="DUF2637"/>
    <property type="match status" value="1"/>
</dbReference>
<gene>
    <name evidence="3" type="primary">47</name>
    <name evidence="3" type="ORF">SEA_ZETA1847_47</name>
</gene>
<keyword evidence="1" id="KW-0812">Transmembrane</keyword>
<reference evidence="4" key="1">
    <citation type="submission" date="2018-04" db="EMBL/GenBank/DDBJ databases">
        <authorList>
            <person name="Go L.Y."/>
            <person name="Mitchell J.A."/>
        </authorList>
    </citation>
    <scope>NUCLEOTIDE SEQUENCE [LARGE SCALE GENOMIC DNA]</scope>
</reference>
<organism evidence="3 4">
    <name type="scientific">Microbacterium phage Zeta1847</name>
    <dbReference type="NCBI Taxonomy" id="2201444"/>
    <lineage>
        <taxon>Viruses</taxon>
        <taxon>Duplodnaviria</taxon>
        <taxon>Heunggongvirae</taxon>
        <taxon>Uroviricota</taxon>
        <taxon>Caudoviricetes</taxon>
        <taxon>Casidaviridae</taxon>
        <taxon>Zetavirus</taxon>
        <taxon>Zetavirus zeta1847</taxon>
    </lineage>
</organism>
<feature type="transmembrane region" description="Helical" evidence="1">
    <location>
        <begin position="109"/>
        <end position="130"/>
    </location>
</feature>
<dbReference type="KEGG" id="vg:54993730"/>
<evidence type="ECO:0000259" key="2">
    <source>
        <dbReference type="Pfam" id="PF13936"/>
    </source>
</evidence>
<dbReference type="GeneID" id="54993730"/>
<feature type="domain" description="Transposase IS30-like HTH" evidence="2">
    <location>
        <begin position="208"/>
        <end position="239"/>
    </location>
</feature>
<name>A0A2Z4Q9L7_9CAUD</name>
<evidence type="ECO:0000313" key="3">
    <source>
        <dbReference type="EMBL" id="AWY06681.1"/>
    </source>
</evidence>
<keyword evidence="4" id="KW-1185">Reference proteome</keyword>
<dbReference type="InterPro" id="IPR021235">
    <property type="entry name" value="DUF2637"/>
</dbReference>
<proteinExistence type="predicted"/>